<protein>
    <recommendedName>
        <fullName evidence="4">NfeD-like C-terminal domain-containing protein</fullName>
    </recommendedName>
</protein>
<feature type="transmembrane region" description="Helical" evidence="1">
    <location>
        <begin position="6"/>
        <end position="25"/>
    </location>
</feature>
<keyword evidence="3" id="KW-1185">Reference proteome</keyword>
<feature type="transmembrane region" description="Helical" evidence="1">
    <location>
        <begin position="37"/>
        <end position="57"/>
    </location>
</feature>
<gene>
    <name evidence="2" type="ORF">SAMN04489867_1856</name>
</gene>
<evidence type="ECO:0000313" key="3">
    <source>
        <dbReference type="Proteomes" id="UP000199077"/>
    </source>
</evidence>
<evidence type="ECO:0000256" key="1">
    <source>
        <dbReference type="SAM" id="Phobius"/>
    </source>
</evidence>
<keyword evidence="1" id="KW-0812">Transmembrane</keyword>
<dbReference type="InterPro" id="IPR012340">
    <property type="entry name" value="NA-bd_OB-fold"/>
</dbReference>
<dbReference type="AlphaFoldDB" id="A0A1H0R7D4"/>
<evidence type="ECO:0000313" key="2">
    <source>
        <dbReference type="EMBL" id="SDP24966.1"/>
    </source>
</evidence>
<name>A0A1H0R7D4_9MICO</name>
<keyword evidence="1" id="KW-1133">Transmembrane helix</keyword>
<dbReference type="RefSeq" id="WP_091784376.1">
    <property type="nucleotide sequence ID" value="NZ_LT629711.1"/>
</dbReference>
<feature type="transmembrane region" description="Helical" evidence="1">
    <location>
        <begin position="63"/>
        <end position="84"/>
    </location>
</feature>
<organism evidence="2 3">
    <name type="scientific">Pedococcus dokdonensis</name>
    <dbReference type="NCBI Taxonomy" id="443156"/>
    <lineage>
        <taxon>Bacteria</taxon>
        <taxon>Bacillati</taxon>
        <taxon>Actinomycetota</taxon>
        <taxon>Actinomycetes</taxon>
        <taxon>Micrococcales</taxon>
        <taxon>Intrasporangiaceae</taxon>
        <taxon>Pedococcus</taxon>
    </lineage>
</organism>
<reference evidence="3" key="1">
    <citation type="submission" date="2016-10" db="EMBL/GenBank/DDBJ databases">
        <authorList>
            <person name="Varghese N."/>
            <person name="Submissions S."/>
        </authorList>
    </citation>
    <scope>NUCLEOTIDE SEQUENCE [LARGE SCALE GENOMIC DNA]</scope>
    <source>
        <strain evidence="3">DSM 22329</strain>
    </source>
</reference>
<dbReference type="EMBL" id="LT629711">
    <property type="protein sequence ID" value="SDP24966.1"/>
    <property type="molecule type" value="Genomic_DNA"/>
</dbReference>
<dbReference type="Proteomes" id="UP000199077">
    <property type="component" value="Chromosome I"/>
</dbReference>
<sequence length="161" mass="15520">MTWFLVIGGIGVVLLLVSLVGGDLLDGIDLGGDLFSGAALAGFLGAFGFAGALAAGASDSTGVGIVVGLVSGVVVGALVGYATARLRRGGDEATVRSADLPGQPGTVISAIPEGGLGEVSVVVAGHITKLNARAATALPSGTPVTVSAVLSPTSVMVQPRA</sequence>
<evidence type="ECO:0008006" key="4">
    <source>
        <dbReference type="Google" id="ProtNLM"/>
    </source>
</evidence>
<dbReference type="STRING" id="443156.SAMN04489867_1856"/>
<dbReference type="Gene3D" id="2.40.50.140">
    <property type="entry name" value="Nucleic acid-binding proteins"/>
    <property type="match status" value="1"/>
</dbReference>
<proteinExistence type="predicted"/>
<accession>A0A1H0R7D4</accession>
<keyword evidence="1" id="KW-0472">Membrane</keyword>
<dbReference type="OrthoDB" id="4871596at2"/>